<dbReference type="EMBL" id="OBEL01000001">
    <property type="protein sequence ID" value="SNZ05955.1"/>
    <property type="molecule type" value="Genomic_DNA"/>
</dbReference>
<sequence length="148" mass="16391">MPRSRDYPTRPFLGVSAVVQSDAGILLIERGKPPLMGSWSLPGGLVETGEQLEQAIIREMREETGIQFTPHHIADLVEIIRTDKDGKTERHYVIAVFYGTSDVVDLIAGDDASTAEWVPIENLADYPLTEGTLDVVKKILNTVERSFP</sequence>
<comment type="similarity">
    <text evidence="3">Belongs to the Nudix hydrolase family.</text>
</comment>
<gene>
    <name evidence="5" type="ORF">SAMN06265368_0248</name>
</gene>
<reference evidence="5 6" key="1">
    <citation type="submission" date="2017-09" db="EMBL/GenBank/DDBJ databases">
        <authorList>
            <person name="Ehlers B."/>
            <person name="Leendertz F.H."/>
        </authorList>
    </citation>
    <scope>NUCLEOTIDE SEQUENCE [LARGE SCALE GENOMIC DNA]</scope>
    <source>
        <strain evidence="5 6">DSM 18289</strain>
    </source>
</reference>
<accession>A0A285N920</accession>
<dbReference type="Gene3D" id="3.90.79.10">
    <property type="entry name" value="Nucleoside Triphosphate Pyrophosphohydrolase"/>
    <property type="match status" value="1"/>
</dbReference>
<evidence type="ECO:0000313" key="5">
    <source>
        <dbReference type="EMBL" id="SNZ05955.1"/>
    </source>
</evidence>
<dbReference type="InterPro" id="IPR020476">
    <property type="entry name" value="Nudix_hydrolase"/>
</dbReference>
<dbReference type="Proteomes" id="UP000219439">
    <property type="component" value="Unassembled WGS sequence"/>
</dbReference>
<dbReference type="InterPro" id="IPR015797">
    <property type="entry name" value="NUDIX_hydrolase-like_dom_sf"/>
</dbReference>
<keyword evidence="2 3" id="KW-0378">Hydrolase</keyword>
<protein>
    <submittedName>
        <fullName evidence="5">ADP-ribose pyrophosphatase YjhB, NUDIX family</fullName>
    </submittedName>
</protein>
<evidence type="ECO:0000256" key="2">
    <source>
        <dbReference type="ARBA" id="ARBA00022801"/>
    </source>
</evidence>
<dbReference type="PRINTS" id="PR00502">
    <property type="entry name" value="NUDIXFAMILY"/>
</dbReference>
<dbReference type="InterPro" id="IPR020084">
    <property type="entry name" value="NUDIX_hydrolase_CS"/>
</dbReference>
<dbReference type="GO" id="GO:0016787">
    <property type="term" value="F:hydrolase activity"/>
    <property type="evidence" value="ECO:0007669"/>
    <property type="project" value="UniProtKB-KW"/>
</dbReference>
<evidence type="ECO:0000313" key="6">
    <source>
        <dbReference type="Proteomes" id="UP000219439"/>
    </source>
</evidence>
<organism evidence="5 6">
    <name type="scientific">Cohaesibacter gelatinilyticus</name>
    <dbReference type="NCBI Taxonomy" id="372072"/>
    <lineage>
        <taxon>Bacteria</taxon>
        <taxon>Pseudomonadati</taxon>
        <taxon>Pseudomonadota</taxon>
        <taxon>Alphaproteobacteria</taxon>
        <taxon>Hyphomicrobiales</taxon>
        <taxon>Cohaesibacteraceae</taxon>
    </lineage>
</organism>
<dbReference type="InterPro" id="IPR000086">
    <property type="entry name" value="NUDIX_hydrolase_dom"/>
</dbReference>
<evidence type="ECO:0000259" key="4">
    <source>
        <dbReference type="PROSITE" id="PS51462"/>
    </source>
</evidence>
<proteinExistence type="inferred from homology"/>
<dbReference type="PROSITE" id="PS00893">
    <property type="entry name" value="NUDIX_BOX"/>
    <property type="match status" value="1"/>
</dbReference>
<dbReference type="AlphaFoldDB" id="A0A285N920"/>
<comment type="cofactor">
    <cofactor evidence="1">
        <name>Mg(2+)</name>
        <dbReference type="ChEBI" id="CHEBI:18420"/>
    </cofactor>
</comment>
<feature type="domain" description="Nudix hydrolase" evidence="4">
    <location>
        <begin position="8"/>
        <end position="141"/>
    </location>
</feature>
<dbReference type="CDD" id="cd04673">
    <property type="entry name" value="NUDIX_ADPRase"/>
    <property type="match status" value="1"/>
</dbReference>
<dbReference type="PROSITE" id="PS51462">
    <property type="entry name" value="NUDIX"/>
    <property type="match status" value="1"/>
</dbReference>
<dbReference type="SUPFAM" id="SSF55811">
    <property type="entry name" value="Nudix"/>
    <property type="match status" value="1"/>
</dbReference>
<dbReference type="PANTHER" id="PTHR43736:SF1">
    <property type="entry name" value="DIHYDRONEOPTERIN TRIPHOSPHATE DIPHOSPHATASE"/>
    <property type="match status" value="1"/>
</dbReference>
<evidence type="ECO:0000256" key="3">
    <source>
        <dbReference type="RuleBase" id="RU003476"/>
    </source>
</evidence>
<name>A0A285N920_9HYPH</name>
<dbReference type="Pfam" id="PF00293">
    <property type="entry name" value="NUDIX"/>
    <property type="match status" value="1"/>
</dbReference>
<dbReference type="RefSeq" id="WP_097151593.1">
    <property type="nucleotide sequence ID" value="NZ_OBEL01000001.1"/>
</dbReference>
<dbReference type="PANTHER" id="PTHR43736">
    <property type="entry name" value="ADP-RIBOSE PYROPHOSPHATASE"/>
    <property type="match status" value="1"/>
</dbReference>
<evidence type="ECO:0000256" key="1">
    <source>
        <dbReference type="ARBA" id="ARBA00001946"/>
    </source>
</evidence>
<keyword evidence="6" id="KW-1185">Reference proteome</keyword>